<dbReference type="InterPro" id="IPR054708">
    <property type="entry name" value="MTPAP-like_central"/>
</dbReference>
<feature type="compositionally biased region" description="Low complexity" evidence="1">
    <location>
        <begin position="675"/>
        <end position="725"/>
    </location>
</feature>
<keyword evidence="4" id="KW-1185">Reference proteome</keyword>
<accession>A0A0C9MMS2</accession>
<sequence>MSNNPLQVSFLEVCGLYAFNHSITDDISTAKVVTIRDLKDYLNNKYPELYRTIAQIYCPLEQFLKEIGRDIVRAGLVPTWSKYNYELMTQAQYYADKRHEHDYFSELTKNGPDDTALFVLFYKEDKIRYEAERAEAKKKNKNAGQPRYDPLTDEIWEFCYKSEPTDQFFMNTKSLVKRLQNMLDTVWPGMNYRVAIFGSAANLLCLKDADVDLCIVVPEAKFESDLRRYKQKLSKQPKSVYNMYFLANRLKTIGMKNVEAIGSASVPICKFVDPQTGFSCDINTHNILGIENTRMVGQYTSLDIRIRPFLTAIKQFVKQKDLNSPLGGTLSSYAYVLMALHFLMAGLETPVIPSLQKLAKCHSKNCKSKTGRQVLLYHDHQLIRCDARYHDCVHVKNSATSEYLLEPHTGKNDTITYWESKNKDTVSQLLNKFFVYYSNPNNRAVSIITSDGKLYNQDTHRWHGQPIIVQDPFILTKNVARSCTTIGATAIFQEFSRAAMLTSGTEYTPYTVVCDNKQNLPRPLDTECMQYRFHKPKQTTTTTTLTEIRAKVVKQQQQQQPKEDQVVGYLQDIQDNEQLEHLLSPLLVDGNAAMKKDEKTPSKPAATEKDVSAAVAAAVAAAACEAKAKQEATNKVDRPSGLLKTAGTATKTTAANSTNAELIVVKAATTATTSTTVTTAKAAASTATKATSTGTAPTPAKATKTSGITSGSSSSVGSKNESTSSRHSVSQNNSQSAPILKLVQKLISYQSTPASSGMPDIGTFENLTSKPCTDMQKLLDDPCMSGVDMKDICYLIAQLNFLGDAIADRVLNPMGDSIEMKSKIQEFIEQEHMALIGQQLREMVYGEVIAATTEDDLDDGDIFGDYNSEEEEEGGDSEEEEDSVEEEEVKVEERQTEQSNKQNVQGQAVPKQEETDDDDDDYEDIDSDEDETAAQDTMIDLHAVWSEQPKQNVQRQYKENEMVDVYFYVKDVPHDIDSYEIYLQFDWYGKVIEIRPAETTNTSVTWHVQMEMLYKTYKRLLPVAVELGNSQDDVYTVTKPQLAPHWLSV</sequence>
<dbReference type="AlphaFoldDB" id="A0A0C9MMS2"/>
<reference evidence="3" key="1">
    <citation type="submission" date="2014-09" db="EMBL/GenBank/DDBJ databases">
        <title>Draft genome sequence of an oleaginous Mucoromycotina fungus Mucor ambiguus NBRC6742.</title>
        <authorList>
            <person name="Takeda I."/>
            <person name="Yamane N."/>
            <person name="Morita T."/>
            <person name="Tamano K."/>
            <person name="Machida M."/>
            <person name="Baker S."/>
            <person name="Koike H."/>
        </authorList>
    </citation>
    <scope>NUCLEOTIDE SEQUENCE</scope>
    <source>
        <strain evidence="3">NBRC 6742</strain>
    </source>
</reference>
<dbReference type="GO" id="GO:0016779">
    <property type="term" value="F:nucleotidyltransferase activity"/>
    <property type="evidence" value="ECO:0007669"/>
    <property type="project" value="UniProtKB-ARBA"/>
</dbReference>
<evidence type="ECO:0000313" key="3">
    <source>
        <dbReference type="EMBL" id="GAN08754.1"/>
    </source>
</evidence>
<feature type="compositionally biased region" description="Acidic residues" evidence="1">
    <location>
        <begin position="855"/>
        <end position="890"/>
    </location>
</feature>
<dbReference type="CDD" id="cd05402">
    <property type="entry name" value="NT_PAP_TUTase"/>
    <property type="match status" value="1"/>
</dbReference>
<dbReference type="GO" id="GO:0031123">
    <property type="term" value="P:RNA 3'-end processing"/>
    <property type="evidence" value="ECO:0007669"/>
    <property type="project" value="TreeGrafter"/>
</dbReference>
<organism evidence="3">
    <name type="scientific">Mucor ambiguus</name>
    <dbReference type="NCBI Taxonomy" id="91626"/>
    <lineage>
        <taxon>Eukaryota</taxon>
        <taxon>Fungi</taxon>
        <taxon>Fungi incertae sedis</taxon>
        <taxon>Mucoromycota</taxon>
        <taxon>Mucoromycotina</taxon>
        <taxon>Mucoromycetes</taxon>
        <taxon>Mucorales</taxon>
        <taxon>Mucorineae</taxon>
        <taxon>Mucoraceae</taxon>
        <taxon>Mucor</taxon>
    </lineage>
</organism>
<dbReference type="PANTHER" id="PTHR12271:SF40">
    <property type="entry name" value="POLY(A) RNA POLYMERASE GLD2"/>
    <property type="match status" value="1"/>
</dbReference>
<name>A0A0C9MMS2_9FUNG</name>
<feature type="domain" description="Poly(A) RNA polymerase mitochondrial-like central palm" evidence="2">
    <location>
        <begin position="151"/>
        <end position="300"/>
    </location>
</feature>
<feature type="region of interest" description="Disordered" evidence="1">
    <location>
        <begin position="855"/>
        <end position="932"/>
    </location>
</feature>
<evidence type="ECO:0000256" key="1">
    <source>
        <dbReference type="SAM" id="MobiDB-lite"/>
    </source>
</evidence>
<feature type="compositionally biased region" description="Acidic residues" evidence="1">
    <location>
        <begin position="914"/>
        <end position="932"/>
    </location>
</feature>
<dbReference type="STRING" id="91626.A0A0C9MMS2"/>
<dbReference type="OrthoDB" id="2274644at2759"/>
<dbReference type="PANTHER" id="PTHR12271">
    <property type="entry name" value="POLY A POLYMERASE CID PAP -RELATED"/>
    <property type="match status" value="1"/>
</dbReference>
<dbReference type="SUPFAM" id="SSF81301">
    <property type="entry name" value="Nucleotidyltransferase"/>
    <property type="match status" value="1"/>
</dbReference>
<feature type="compositionally biased region" description="Polar residues" evidence="1">
    <location>
        <begin position="897"/>
        <end position="906"/>
    </location>
</feature>
<dbReference type="Gene3D" id="1.10.1410.10">
    <property type="match status" value="1"/>
</dbReference>
<dbReference type="Gene3D" id="3.30.460.10">
    <property type="entry name" value="Beta Polymerase, domain 2"/>
    <property type="match status" value="1"/>
</dbReference>
<feature type="region of interest" description="Disordered" evidence="1">
    <location>
        <begin position="675"/>
        <end position="736"/>
    </location>
</feature>
<dbReference type="EMBL" id="DF836510">
    <property type="protein sequence ID" value="GAN08754.1"/>
    <property type="molecule type" value="Genomic_DNA"/>
</dbReference>
<dbReference type="SUPFAM" id="SSF81631">
    <property type="entry name" value="PAP/OAS1 substrate-binding domain"/>
    <property type="match status" value="1"/>
</dbReference>
<evidence type="ECO:0000259" key="2">
    <source>
        <dbReference type="Pfam" id="PF22600"/>
    </source>
</evidence>
<evidence type="ECO:0000313" key="4">
    <source>
        <dbReference type="Proteomes" id="UP000053815"/>
    </source>
</evidence>
<dbReference type="Proteomes" id="UP000053815">
    <property type="component" value="Unassembled WGS sequence"/>
</dbReference>
<feature type="compositionally biased region" description="Polar residues" evidence="1">
    <location>
        <begin position="726"/>
        <end position="736"/>
    </location>
</feature>
<gene>
    <name evidence="3" type="ORF">MAM1_0221d08270</name>
</gene>
<dbReference type="Pfam" id="PF22600">
    <property type="entry name" value="MTPAP-like_central"/>
    <property type="match status" value="1"/>
</dbReference>
<proteinExistence type="predicted"/>
<dbReference type="InterPro" id="IPR043519">
    <property type="entry name" value="NT_sf"/>
</dbReference>
<dbReference type="GO" id="GO:0010605">
    <property type="term" value="P:negative regulation of macromolecule metabolic process"/>
    <property type="evidence" value="ECO:0007669"/>
    <property type="project" value="UniProtKB-ARBA"/>
</dbReference>
<protein>
    <submittedName>
        <fullName evidence="3">Pap 25a associated domain family protein</fullName>
    </submittedName>
</protein>